<keyword evidence="4" id="KW-1185">Reference proteome</keyword>
<feature type="domain" description="Transcription regulator PadR N-terminal" evidence="1">
    <location>
        <begin position="23"/>
        <end position="95"/>
    </location>
</feature>
<proteinExistence type="predicted"/>
<gene>
    <name evidence="3" type="ORF">Ga0080574_TMP514</name>
</gene>
<name>A0A1P8UNA8_9RHOB</name>
<dbReference type="PANTHER" id="PTHR43252">
    <property type="entry name" value="TRANSCRIPTIONAL REGULATOR YQJI"/>
    <property type="match status" value="1"/>
</dbReference>
<accession>A0A1P8UNA8</accession>
<protein>
    <submittedName>
        <fullName evidence="3">Putative transcriptional regulator</fullName>
    </submittedName>
</protein>
<evidence type="ECO:0000259" key="2">
    <source>
        <dbReference type="Pfam" id="PF10400"/>
    </source>
</evidence>
<feature type="domain" description="Transcription regulator PadR C-terminal" evidence="2">
    <location>
        <begin position="108"/>
        <end position="182"/>
    </location>
</feature>
<dbReference type="InterPro" id="IPR005149">
    <property type="entry name" value="Tscrpt_reg_PadR_N"/>
</dbReference>
<dbReference type="KEGG" id="paby:Ga0080574_TMP514"/>
<dbReference type="Pfam" id="PF03551">
    <property type="entry name" value="PadR"/>
    <property type="match status" value="1"/>
</dbReference>
<dbReference type="PANTHER" id="PTHR43252:SF2">
    <property type="entry name" value="TRANSCRIPTION REGULATOR, PADR-LIKE FAMILY"/>
    <property type="match status" value="1"/>
</dbReference>
<dbReference type="Pfam" id="PF10400">
    <property type="entry name" value="Vir_act_alpha_C"/>
    <property type="match status" value="1"/>
</dbReference>
<dbReference type="InterPro" id="IPR018309">
    <property type="entry name" value="Tscrpt_reg_PadR_C"/>
</dbReference>
<reference evidence="3 4" key="1">
    <citation type="submission" date="2016-04" db="EMBL/GenBank/DDBJ databases">
        <title>Deep-sea bacteria in the southern Pacific.</title>
        <authorList>
            <person name="Tang K."/>
        </authorList>
    </citation>
    <scope>NUCLEOTIDE SEQUENCE [LARGE SCALE GENOMIC DNA]</scope>
    <source>
        <strain evidence="3 4">JLT2014</strain>
        <plasmid evidence="4">ppaby1</plasmid>
    </source>
</reference>
<dbReference type="AlphaFoldDB" id="A0A1P8UNA8"/>
<dbReference type="Proteomes" id="UP000187059">
    <property type="component" value="Plasmid pPABY1"/>
</dbReference>
<evidence type="ECO:0000313" key="3">
    <source>
        <dbReference type="EMBL" id="APZ50848.1"/>
    </source>
</evidence>
<geneLocation type="plasmid" evidence="4">
    <name>ppaby1</name>
</geneLocation>
<evidence type="ECO:0000259" key="1">
    <source>
        <dbReference type="Pfam" id="PF03551"/>
    </source>
</evidence>
<evidence type="ECO:0000313" key="4">
    <source>
        <dbReference type="Proteomes" id="UP000187059"/>
    </source>
</evidence>
<sequence length="187" mass="21179">MSKPNATSSTAEPLRLSPVSYVVLGVIRLRGPSTSYDLKRAVGRSIQYFWPFPHSQLYVEPNRLAEAGLLSCEQEAEGRRRRLYALTEAGKDALDRWLGSGTEQVFELRDMALMQLFFSADLRPDQLRDLAEGQVRFHRQRIATLEEIAGNTGEFAGQNRMLPLDLGLRLARTYVDFWSDVAEERSG</sequence>
<dbReference type="RefSeq" id="WP_076695029.1">
    <property type="nucleotide sequence ID" value="NZ_CP015091.1"/>
</dbReference>
<dbReference type="SUPFAM" id="SSF46785">
    <property type="entry name" value="Winged helix' DNA-binding domain"/>
    <property type="match status" value="1"/>
</dbReference>
<dbReference type="OrthoDB" id="3186544at2"/>
<dbReference type="EMBL" id="CP015091">
    <property type="protein sequence ID" value="APZ50848.1"/>
    <property type="molecule type" value="Genomic_DNA"/>
</dbReference>
<organism evidence="3 4">
    <name type="scientific">Salipiger abyssi</name>
    <dbReference type="NCBI Taxonomy" id="1250539"/>
    <lineage>
        <taxon>Bacteria</taxon>
        <taxon>Pseudomonadati</taxon>
        <taxon>Pseudomonadota</taxon>
        <taxon>Alphaproteobacteria</taxon>
        <taxon>Rhodobacterales</taxon>
        <taxon>Roseobacteraceae</taxon>
        <taxon>Salipiger</taxon>
    </lineage>
</organism>
<dbReference type="InterPro" id="IPR036388">
    <property type="entry name" value="WH-like_DNA-bd_sf"/>
</dbReference>
<dbReference type="InterPro" id="IPR036390">
    <property type="entry name" value="WH_DNA-bd_sf"/>
</dbReference>
<dbReference type="Gene3D" id="1.10.10.10">
    <property type="entry name" value="Winged helix-like DNA-binding domain superfamily/Winged helix DNA-binding domain"/>
    <property type="match status" value="1"/>
</dbReference>
<keyword evidence="3" id="KW-0614">Plasmid</keyword>